<dbReference type="Pfam" id="PF01048">
    <property type="entry name" value="PNP_UDP_1"/>
    <property type="match status" value="1"/>
</dbReference>
<dbReference type="Proteomes" id="UP001156441">
    <property type="component" value="Unassembled WGS sequence"/>
</dbReference>
<dbReference type="RefSeq" id="WP_260194929.1">
    <property type="nucleotide sequence ID" value="NZ_JAFFZE010000023.1"/>
</dbReference>
<reference evidence="3 4" key="1">
    <citation type="submission" date="2021-02" db="EMBL/GenBank/DDBJ databases">
        <title>Actinophytocola xerophila sp. nov., isolated from soil of cotton cropping field.</title>
        <authorList>
            <person name="Huang R."/>
            <person name="Chen X."/>
            <person name="Ge X."/>
            <person name="Liu W."/>
        </authorList>
    </citation>
    <scope>NUCLEOTIDE SEQUENCE [LARGE SCALE GENOMIC DNA]</scope>
    <source>
        <strain evidence="3 4">S1-96</strain>
    </source>
</reference>
<protein>
    <recommendedName>
        <fullName evidence="2">Nucleoside phosphorylase domain-containing protein</fullName>
    </recommendedName>
</protein>
<evidence type="ECO:0000313" key="3">
    <source>
        <dbReference type="EMBL" id="MCT2587039.1"/>
    </source>
</evidence>
<dbReference type="PANTHER" id="PTHR46832">
    <property type="entry name" value="5'-METHYLTHIOADENOSINE/S-ADENOSYLHOMOCYSTEINE NUCLEOSIDASE"/>
    <property type="match status" value="1"/>
</dbReference>
<keyword evidence="4" id="KW-1185">Reference proteome</keyword>
<dbReference type="PANTHER" id="PTHR46832:SF1">
    <property type="entry name" value="5'-METHYLTHIOADENOSINE_S-ADENOSYLHOMOCYSTEINE NUCLEOSIDASE"/>
    <property type="match status" value="1"/>
</dbReference>
<sequence length="343" mass="36767">MTRAGSGRDGGTGTGSAPLPQPLPRQRSSESPDGPTIGLVTAIPEEFAAMRALIEEQTEFYVPRDPASYVVGSVPSRESERSHPVALTLLGQTATDAAAAGCAHLLRSFPSVVVVVMVGIAAGVPNPRQPERHVRLGDIVVATQGIVDYGHVRSAANGDQQRRQFPQPSARLGRCADLLKADELGGLRPWERWLDSGRPPNLARYGRPPNDILRDRAGNQLQHPRRDRSGHPKGGSMPKVHYGSIGSADISVRDAAARDDLAERYGFLALEMEGAGIGRSSFLSGSEWFVVRGVSDYGDGHRDDAWRRYASLTAAAYVRSLLAKCQPLESTFGHGHAAAGSLR</sequence>
<feature type="domain" description="Nucleoside phosphorylase" evidence="2">
    <location>
        <begin position="36"/>
        <end position="305"/>
    </location>
</feature>
<proteinExistence type="predicted"/>
<evidence type="ECO:0000256" key="1">
    <source>
        <dbReference type="SAM" id="MobiDB-lite"/>
    </source>
</evidence>
<name>A0ABT2JGP3_9PSEU</name>
<evidence type="ECO:0000313" key="4">
    <source>
        <dbReference type="Proteomes" id="UP001156441"/>
    </source>
</evidence>
<dbReference type="InterPro" id="IPR035994">
    <property type="entry name" value="Nucleoside_phosphorylase_sf"/>
</dbReference>
<evidence type="ECO:0000259" key="2">
    <source>
        <dbReference type="Pfam" id="PF01048"/>
    </source>
</evidence>
<gene>
    <name evidence="3" type="ORF">JT362_28340</name>
</gene>
<dbReference type="InterPro" id="IPR000845">
    <property type="entry name" value="Nucleoside_phosphorylase_d"/>
</dbReference>
<accession>A0ABT2JGP3</accession>
<dbReference type="SUPFAM" id="SSF53167">
    <property type="entry name" value="Purine and uridine phosphorylases"/>
    <property type="match status" value="1"/>
</dbReference>
<dbReference type="EMBL" id="JAFFZE010000023">
    <property type="protein sequence ID" value="MCT2587039.1"/>
    <property type="molecule type" value="Genomic_DNA"/>
</dbReference>
<feature type="region of interest" description="Disordered" evidence="1">
    <location>
        <begin position="198"/>
        <end position="240"/>
    </location>
</feature>
<comment type="caution">
    <text evidence="3">The sequence shown here is derived from an EMBL/GenBank/DDBJ whole genome shotgun (WGS) entry which is preliminary data.</text>
</comment>
<feature type="region of interest" description="Disordered" evidence="1">
    <location>
        <begin position="1"/>
        <end position="36"/>
    </location>
</feature>
<dbReference type="Gene3D" id="3.40.50.1580">
    <property type="entry name" value="Nucleoside phosphorylase domain"/>
    <property type="match status" value="1"/>
</dbReference>
<organism evidence="3 4">
    <name type="scientific">Actinophytocola gossypii</name>
    <dbReference type="NCBI Taxonomy" id="2812003"/>
    <lineage>
        <taxon>Bacteria</taxon>
        <taxon>Bacillati</taxon>
        <taxon>Actinomycetota</taxon>
        <taxon>Actinomycetes</taxon>
        <taxon>Pseudonocardiales</taxon>
        <taxon>Pseudonocardiaceae</taxon>
    </lineage>
</organism>